<keyword evidence="1" id="KW-1133">Transmembrane helix</keyword>
<proteinExistence type="predicted"/>
<dbReference type="EMBL" id="CP017078">
    <property type="protein sequence ID" value="AOR81278.1"/>
    <property type="molecule type" value="Genomic_DNA"/>
</dbReference>
<keyword evidence="3" id="KW-1185">Reference proteome</keyword>
<dbReference type="AlphaFoldDB" id="A0A1D8AGQ1"/>
<sequence>MLTALWAVGMLIGAGLAERVIGHRVGLAAFGTAAVMGATMLWIGLAPIGLAIVAVAFILGSGLTDQSQKMTVAARAMAEKKALGHRS</sequence>
<feature type="transmembrane region" description="Helical" evidence="1">
    <location>
        <begin position="27"/>
        <end position="60"/>
    </location>
</feature>
<reference evidence="3" key="1">
    <citation type="journal article" date="2017" name="J. Biotechnol.">
        <title>Complete genome sequence of Novosphingobium resinovorum SA1, a versatile xenobiotic-degrading bacterium capable of utilizing sulfanilic acid.</title>
        <authorList>
            <person name="Hegedus B."/>
            <person name="Kos P.B."/>
            <person name="Balint B."/>
            <person name="Maroti G."/>
            <person name="Gan H.M."/>
            <person name="Perei K."/>
            <person name="Rakhely G."/>
        </authorList>
    </citation>
    <scope>NUCLEOTIDE SEQUENCE [LARGE SCALE GENOMIC DNA]</scope>
    <source>
        <strain evidence="3">SA1</strain>
    </source>
</reference>
<keyword evidence="1" id="KW-0812">Transmembrane</keyword>
<evidence type="ECO:0000313" key="2">
    <source>
        <dbReference type="EMBL" id="AOR81278.1"/>
    </source>
</evidence>
<name>A0A1D8AGQ1_9SPHN</name>
<geneLocation type="plasmid" evidence="2 3">
    <name>pSA3</name>
</geneLocation>
<accession>A0A1D8AGQ1</accession>
<organism evidence="2 3">
    <name type="scientific">Novosphingobium resinovorum</name>
    <dbReference type="NCBI Taxonomy" id="158500"/>
    <lineage>
        <taxon>Bacteria</taxon>
        <taxon>Pseudomonadati</taxon>
        <taxon>Pseudomonadota</taxon>
        <taxon>Alphaproteobacteria</taxon>
        <taxon>Sphingomonadales</taxon>
        <taxon>Sphingomonadaceae</taxon>
        <taxon>Novosphingobium</taxon>
    </lineage>
</organism>
<evidence type="ECO:0000256" key="1">
    <source>
        <dbReference type="SAM" id="Phobius"/>
    </source>
</evidence>
<gene>
    <name evidence="2" type="ORF">BES08_31020</name>
</gene>
<protein>
    <submittedName>
        <fullName evidence="2">Uncharacterized protein</fullName>
    </submittedName>
</protein>
<dbReference type="KEGG" id="nre:BES08_31020"/>
<dbReference type="Proteomes" id="UP000094626">
    <property type="component" value="Plasmid pSA3"/>
</dbReference>
<keyword evidence="2" id="KW-0614">Plasmid</keyword>
<evidence type="ECO:0000313" key="3">
    <source>
        <dbReference type="Proteomes" id="UP000094626"/>
    </source>
</evidence>
<keyword evidence="1" id="KW-0472">Membrane</keyword>